<accession>A0ABN7UM57</accession>
<gene>
    <name evidence="1" type="ORF">GMARGA_LOCUS8332</name>
</gene>
<sequence>KETPIDTVILKKKDFSGKELEEASELWIKKLLDKLDKVLENEPKDVRALENEKK</sequence>
<name>A0ABN7UM57_GIGMA</name>
<evidence type="ECO:0000313" key="1">
    <source>
        <dbReference type="EMBL" id="CAG8631029.1"/>
    </source>
</evidence>
<organism evidence="1 2">
    <name type="scientific">Gigaspora margarita</name>
    <dbReference type="NCBI Taxonomy" id="4874"/>
    <lineage>
        <taxon>Eukaryota</taxon>
        <taxon>Fungi</taxon>
        <taxon>Fungi incertae sedis</taxon>
        <taxon>Mucoromycota</taxon>
        <taxon>Glomeromycotina</taxon>
        <taxon>Glomeromycetes</taxon>
        <taxon>Diversisporales</taxon>
        <taxon>Gigasporaceae</taxon>
        <taxon>Gigaspora</taxon>
    </lineage>
</organism>
<keyword evidence="2" id="KW-1185">Reference proteome</keyword>
<comment type="caution">
    <text evidence="1">The sequence shown here is derived from an EMBL/GenBank/DDBJ whole genome shotgun (WGS) entry which is preliminary data.</text>
</comment>
<proteinExistence type="predicted"/>
<dbReference type="Proteomes" id="UP000789901">
    <property type="component" value="Unassembled WGS sequence"/>
</dbReference>
<evidence type="ECO:0000313" key="2">
    <source>
        <dbReference type="Proteomes" id="UP000789901"/>
    </source>
</evidence>
<dbReference type="EMBL" id="CAJVQB010004260">
    <property type="protein sequence ID" value="CAG8631029.1"/>
    <property type="molecule type" value="Genomic_DNA"/>
</dbReference>
<protein>
    <submittedName>
        <fullName evidence="1">9336_t:CDS:1</fullName>
    </submittedName>
</protein>
<feature type="non-terminal residue" evidence="1">
    <location>
        <position position="1"/>
    </location>
</feature>
<reference evidence="1 2" key="1">
    <citation type="submission" date="2021-06" db="EMBL/GenBank/DDBJ databases">
        <authorList>
            <person name="Kallberg Y."/>
            <person name="Tangrot J."/>
            <person name="Rosling A."/>
        </authorList>
    </citation>
    <scope>NUCLEOTIDE SEQUENCE [LARGE SCALE GENOMIC DNA]</scope>
    <source>
        <strain evidence="1 2">120-4 pot B 10/14</strain>
    </source>
</reference>